<evidence type="ECO:0000313" key="2">
    <source>
        <dbReference type="EMBL" id="CZS90580.1"/>
    </source>
</evidence>
<proteinExistence type="predicted"/>
<sequence length="66" mass="7375">MVNDGNNLSAHQQATRPAQPTKIPEYQDPKLIDANRAFLHKITQQNEVYMPARASQAVSHDCACIK</sequence>
<dbReference type="AlphaFoldDB" id="A0A1E1JY57"/>
<feature type="region of interest" description="Disordered" evidence="1">
    <location>
        <begin position="1"/>
        <end position="27"/>
    </location>
</feature>
<accession>A0A1E1JY57</accession>
<gene>
    <name evidence="2" type="ORF">RAG0_01611</name>
</gene>
<keyword evidence="3" id="KW-1185">Reference proteome</keyword>
<feature type="compositionally biased region" description="Polar residues" evidence="1">
    <location>
        <begin position="1"/>
        <end position="18"/>
    </location>
</feature>
<dbReference type="Proteomes" id="UP000178912">
    <property type="component" value="Unassembled WGS sequence"/>
</dbReference>
<protein>
    <submittedName>
        <fullName evidence="2">Uncharacterized protein</fullName>
    </submittedName>
</protein>
<evidence type="ECO:0000313" key="3">
    <source>
        <dbReference type="Proteomes" id="UP000178912"/>
    </source>
</evidence>
<organism evidence="2 3">
    <name type="scientific">Rhynchosporium agropyri</name>
    <dbReference type="NCBI Taxonomy" id="914238"/>
    <lineage>
        <taxon>Eukaryota</taxon>
        <taxon>Fungi</taxon>
        <taxon>Dikarya</taxon>
        <taxon>Ascomycota</taxon>
        <taxon>Pezizomycotina</taxon>
        <taxon>Leotiomycetes</taxon>
        <taxon>Helotiales</taxon>
        <taxon>Ploettnerulaceae</taxon>
        <taxon>Rhynchosporium</taxon>
    </lineage>
</organism>
<name>A0A1E1JY57_9HELO</name>
<evidence type="ECO:0000256" key="1">
    <source>
        <dbReference type="SAM" id="MobiDB-lite"/>
    </source>
</evidence>
<dbReference type="EMBL" id="FJUX01000005">
    <property type="protein sequence ID" value="CZS90580.1"/>
    <property type="molecule type" value="Genomic_DNA"/>
</dbReference>
<reference evidence="3" key="1">
    <citation type="submission" date="2016-03" db="EMBL/GenBank/DDBJ databases">
        <authorList>
            <person name="Guldener U."/>
        </authorList>
    </citation>
    <scope>NUCLEOTIDE SEQUENCE [LARGE SCALE GENOMIC DNA]</scope>
    <source>
        <strain evidence="3">04CH-RAC-A.6.1</strain>
    </source>
</reference>